<dbReference type="InterPro" id="IPR019887">
    <property type="entry name" value="Tscrpt_reg_AsnC/Lrp_C"/>
</dbReference>
<evidence type="ECO:0000259" key="4">
    <source>
        <dbReference type="PROSITE" id="PS50956"/>
    </source>
</evidence>
<dbReference type="RefSeq" id="WP_394823888.1">
    <property type="nucleotide sequence ID" value="NZ_CP089984.1"/>
</dbReference>
<evidence type="ECO:0000256" key="3">
    <source>
        <dbReference type="ARBA" id="ARBA00023163"/>
    </source>
</evidence>
<dbReference type="Pfam" id="PF13404">
    <property type="entry name" value="HTH_AsnC-type"/>
    <property type="match status" value="1"/>
</dbReference>
<dbReference type="PRINTS" id="PR00033">
    <property type="entry name" value="HTHASNC"/>
</dbReference>
<evidence type="ECO:0000313" key="6">
    <source>
        <dbReference type="Proteomes" id="UP001370348"/>
    </source>
</evidence>
<dbReference type="SUPFAM" id="SSF46785">
    <property type="entry name" value="Winged helix' DNA-binding domain"/>
    <property type="match status" value="1"/>
</dbReference>
<reference evidence="5 6" key="1">
    <citation type="submission" date="2021-12" db="EMBL/GenBank/DDBJ databases">
        <title>Discovery of the Pendulisporaceae a myxobacterial family with distinct sporulation behavior and unique specialized metabolism.</title>
        <authorList>
            <person name="Garcia R."/>
            <person name="Popoff A."/>
            <person name="Bader C.D."/>
            <person name="Loehr J."/>
            <person name="Walesch S."/>
            <person name="Walt C."/>
            <person name="Boldt J."/>
            <person name="Bunk B."/>
            <person name="Haeckl F.J.F.P.J."/>
            <person name="Gunesch A.P."/>
            <person name="Birkelbach J."/>
            <person name="Nuebel U."/>
            <person name="Pietschmann T."/>
            <person name="Bach T."/>
            <person name="Mueller R."/>
        </authorList>
    </citation>
    <scope>NUCLEOTIDE SEQUENCE [LARGE SCALE GENOMIC DNA]</scope>
    <source>
        <strain evidence="5 6">MSr11954</strain>
    </source>
</reference>
<organism evidence="5 6">
    <name type="scientific">Pendulispora albinea</name>
    <dbReference type="NCBI Taxonomy" id="2741071"/>
    <lineage>
        <taxon>Bacteria</taxon>
        <taxon>Pseudomonadati</taxon>
        <taxon>Myxococcota</taxon>
        <taxon>Myxococcia</taxon>
        <taxon>Myxococcales</taxon>
        <taxon>Sorangiineae</taxon>
        <taxon>Pendulisporaceae</taxon>
        <taxon>Pendulispora</taxon>
    </lineage>
</organism>
<dbReference type="PANTHER" id="PTHR30154">
    <property type="entry name" value="LEUCINE-RESPONSIVE REGULATORY PROTEIN"/>
    <property type="match status" value="1"/>
</dbReference>
<gene>
    <name evidence="5" type="ORF">LZC94_41395</name>
</gene>
<dbReference type="CDD" id="cd00090">
    <property type="entry name" value="HTH_ARSR"/>
    <property type="match status" value="1"/>
</dbReference>
<proteinExistence type="predicted"/>
<dbReference type="Pfam" id="PF01037">
    <property type="entry name" value="AsnC_trans_reg"/>
    <property type="match status" value="1"/>
</dbReference>
<dbReference type="InterPro" id="IPR011991">
    <property type="entry name" value="ArsR-like_HTH"/>
</dbReference>
<dbReference type="PROSITE" id="PS50956">
    <property type="entry name" value="HTH_ASNC_2"/>
    <property type="match status" value="1"/>
</dbReference>
<evidence type="ECO:0000313" key="5">
    <source>
        <dbReference type="EMBL" id="WXB14268.1"/>
    </source>
</evidence>
<name>A0ABZ2LTR5_9BACT</name>
<evidence type="ECO:0000256" key="1">
    <source>
        <dbReference type="ARBA" id="ARBA00023015"/>
    </source>
</evidence>
<dbReference type="InterPro" id="IPR036388">
    <property type="entry name" value="WH-like_DNA-bd_sf"/>
</dbReference>
<dbReference type="SUPFAM" id="SSF54909">
    <property type="entry name" value="Dimeric alpha+beta barrel"/>
    <property type="match status" value="1"/>
</dbReference>
<sequence>MRKGPNGALDRIDRTILARLQEDARVTAEAIATKVGLSPAAVQRRIKRLRETNIIAREIAVVEPTAVGQAMTFIVSVELDREHQTDIDSFRRAIRAESRIQQCYQVTGSTDFVLVVIARDMPDFETFARRALYENPNVLRFTTQVVMNRVKVGLTVPIKDGA</sequence>
<dbReference type="Gene3D" id="1.10.10.10">
    <property type="entry name" value="Winged helix-like DNA-binding domain superfamily/Winged helix DNA-binding domain"/>
    <property type="match status" value="1"/>
</dbReference>
<dbReference type="InterPro" id="IPR000485">
    <property type="entry name" value="AsnC-type_HTH_dom"/>
</dbReference>
<keyword evidence="3" id="KW-0804">Transcription</keyword>
<dbReference type="EMBL" id="CP089984">
    <property type="protein sequence ID" value="WXB14268.1"/>
    <property type="molecule type" value="Genomic_DNA"/>
</dbReference>
<dbReference type="Gene3D" id="3.30.70.920">
    <property type="match status" value="1"/>
</dbReference>
<dbReference type="SMART" id="SM00344">
    <property type="entry name" value="HTH_ASNC"/>
    <property type="match status" value="1"/>
</dbReference>
<dbReference type="InterPro" id="IPR011008">
    <property type="entry name" value="Dimeric_a/b-barrel"/>
</dbReference>
<keyword evidence="2" id="KW-0238">DNA-binding</keyword>
<dbReference type="Proteomes" id="UP001370348">
    <property type="component" value="Chromosome"/>
</dbReference>
<protein>
    <submittedName>
        <fullName evidence="5">Lrp/AsnC family transcriptional regulator</fullName>
    </submittedName>
</protein>
<keyword evidence="1" id="KW-0805">Transcription regulation</keyword>
<accession>A0ABZ2LTR5</accession>
<dbReference type="PANTHER" id="PTHR30154:SF34">
    <property type="entry name" value="TRANSCRIPTIONAL REGULATOR AZLB"/>
    <property type="match status" value="1"/>
</dbReference>
<keyword evidence="6" id="KW-1185">Reference proteome</keyword>
<dbReference type="InterPro" id="IPR036390">
    <property type="entry name" value="WH_DNA-bd_sf"/>
</dbReference>
<feature type="domain" description="HTH asnC-type" evidence="4">
    <location>
        <begin position="9"/>
        <end position="70"/>
    </location>
</feature>
<evidence type="ECO:0000256" key="2">
    <source>
        <dbReference type="ARBA" id="ARBA00023125"/>
    </source>
</evidence>
<dbReference type="InterPro" id="IPR019888">
    <property type="entry name" value="Tscrpt_reg_AsnC-like"/>
</dbReference>